<comment type="catalytic activity">
    <reaction evidence="9">
        <text>an acyl phosphate + H2O = a carboxylate + phosphate + H(+)</text>
        <dbReference type="Rhea" id="RHEA:14965"/>
        <dbReference type="ChEBI" id="CHEBI:15377"/>
        <dbReference type="ChEBI" id="CHEBI:15378"/>
        <dbReference type="ChEBI" id="CHEBI:29067"/>
        <dbReference type="ChEBI" id="CHEBI:43474"/>
        <dbReference type="ChEBI" id="CHEBI:59918"/>
        <dbReference type="EC" id="3.6.1.7"/>
    </reaction>
</comment>
<keyword evidence="6" id="KW-0862">Zinc</keyword>
<name>A0A7H9AKP2_9FLAO</name>
<keyword evidence="3" id="KW-0436">Ligase</keyword>
<dbReference type="GO" id="GO:0003725">
    <property type="term" value="F:double-stranded RNA binding"/>
    <property type="evidence" value="ECO:0007669"/>
    <property type="project" value="InterPro"/>
</dbReference>
<dbReference type="EMBL" id="CP058595">
    <property type="protein sequence ID" value="QLG44052.1"/>
    <property type="molecule type" value="Genomic_DNA"/>
</dbReference>
<evidence type="ECO:0000256" key="7">
    <source>
        <dbReference type="ARBA" id="ARBA00048220"/>
    </source>
</evidence>
<dbReference type="SUPFAM" id="SSF55821">
    <property type="entry name" value="YrdC/RibB"/>
    <property type="match status" value="1"/>
</dbReference>
<dbReference type="Pfam" id="PF17788">
    <property type="entry name" value="HypF_C"/>
    <property type="match status" value="1"/>
</dbReference>
<dbReference type="PROSITE" id="PS51160">
    <property type="entry name" value="ACYLPHOSPHATASE_3"/>
    <property type="match status" value="1"/>
</dbReference>
<evidence type="ECO:0000313" key="12">
    <source>
        <dbReference type="EMBL" id="QLG44052.1"/>
    </source>
</evidence>
<feature type="domain" description="Acylphosphatase-like" evidence="10">
    <location>
        <begin position="4"/>
        <end position="90"/>
    </location>
</feature>
<dbReference type="InterPro" id="IPR043129">
    <property type="entry name" value="ATPase_NBD"/>
</dbReference>
<dbReference type="InterPro" id="IPR041440">
    <property type="entry name" value="HypF_C"/>
</dbReference>
<evidence type="ECO:0000256" key="6">
    <source>
        <dbReference type="ARBA" id="ARBA00022833"/>
    </source>
</evidence>
<evidence type="ECO:0000256" key="5">
    <source>
        <dbReference type="ARBA" id="ARBA00022771"/>
    </source>
</evidence>
<dbReference type="EC" id="6.2.-.-" evidence="8"/>
<protein>
    <recommendedName>
        <fullName evidence="8">Carbamoyltransferase</fullName>
        <ecNumber evidence="8">6.2.-.-</ecNumber>
    </recommendedName>
</protein>
<dbReference type="Gene3D" id="3.90.870.50">
    <property type="match status" value="1"/>
</dbReference>
<keyword evidence="12" id="KW-0808">Transferase</keyword>
<dbReference type="Pfam" id="PF00708">
    <property type="entry name" value="Acylphosphatase"/>
    <property type="match status" value="1"/>
</dbReference>
<accession>A0A7H9AKP2</accession>
<dbReference type="Proteomes" id="UP000509302">
    <property type="component" value="Chromosome"/>
</dbReference>
<dbReference type="SUPFAM" id="SSF54975">
    <property type="entry name" value="Acylphosphatase/BLUF domain-like"/>
    <property type="match status" value="1"/>
</dbReference>
<dbReference type="Gene3D" id="3.30.420.40">
    <property type="match status" value="1"/>
</dbReference>
<dbReference type="InterPro" id="IPR006070">
    <property type="entry name" value="Sua5-like_dom"/>
</dbReference>
<dbReference type="PANTHER" id="PTHR42959">
    <property type="entry name" value="CARBAMOYLTRANSFERASE"/>
    <property type="match status" value="1"/>
</dbReference>
<comment type="catalytic activity">
    <reaction evidence="7">
        <text>C-terminal L-cysteinyl-[HypE protein] + carbamoyl phosphate + ATP + H2O = C-terminal S-carboxamide-L-cysteinyl-[HypE protein] + AMP + phosphate + diphosphate + H(+)</text>
        <dbReference type="Rhea" id="RHEA:55636"/>
        <dbReference type="Rhea" id="RHEA-COMP:14247"/>
        <dbReference type="Rhea" id="RHEA-COMP:14392"/>
        <dbReference type="ChEBI" id="CHEBI:15377"/>
        <dbReference type="ChEBI" id="CHEBI:15378"/>
        <dbReference type="ChEBI" id="CHEBI:30616"/>
        <dbReference type="ChEBI" id="CHEBI:33019"/>
        <dbReference type="ChEBI" id="CHEBI:43474"/>
        <dbReference type="ChEBI" id="CHEBI:58228"/>
        <dbReference type="ChEBI" id="CHEBI:76913"/>
        <dbReference type="ChEBI" id="CHEBI:139126"/>
        <dbReference type="ChEBI" id="CHEBI:456215"/>
    </reaction>
</comment>
<dbReference type="PANTHER" id="PTHR42959:SF1">
    <property type="entry name" value="CARBAMOYLTRANSFERASE HYPF"/>
    <property type="match status" value="1"/>
</dbReference>
<dbReference type="InterPro" id="IPR017945">
    <property type="entry name" value="DHBP_synth_RibB-like_a/b_dom"/>
</dbReference>
<evidence type="ECO:0000313" key="13">
    <source>
        <dbReference type="Proteomes" id="UP000509302"/>
    </source>
</evidence>
<evidence type="ECO:0000259" key="11">
    <source>
        <dbReference type="PROSITE" id="PS51163"/>
    </source>
</evidence>
<dbReference type="GO" id="GO:0016743">
    <property type="term" value="F:carboxyl- or carbamoyltransferase activity"/>
    <property type="evidence" value="ECO:0007669"/>
    <property type="project" value="UniProtKB-UniRule"/>
</dbReference>
<evidence type="ECO:0000259" key="10">
    <source>
        <dbReference type="PROSITE" id="PS51160"/>
    </source>
</evidence>
<dbReference type="InterPro" id="IPR051060">
    <property type="entry name" value="Carbamoyltrans_HypF-like"/>
</dbReference>
<dbReference type="GO" id="GO:0016874">
    <property type="term" value="F:ligase activity"/>
    <property type="evidence" value="ECO:0007669"/>
    <property type="project" value="UniProtKB-UniRule"/>
</dbReference>
<dbReference type="Pfam" id="PF01300">
    <property type="entry name" value="Sua5_yciO_yrdC"/>
    <property type="match status" value="1"/>
</dbReference>
<dbReference type="UniPathway" id="UPA00335"/>
<dbReference type="NCBIfam" id="TIGR00143">
    <property type="entry name" value="hypF"/>
    <property type="match status" value="1"/>
</dbReference>
<dbReference type="RefSeq" id="WP_179240388.1">
    <property type="nucleotide sequence ID" value="NZ_CP058595.1"/>
</dbReference>
<dbReference type="InterPro" id="IPR055128">
    <property type="entry name" value="HypF_C_2"/>
</dbReference>
<evidence type="ECO:0000256" key="8">
    <source>
        <dbReference type="PIRNR" id="PIRNR006256"/>
    </source>
</evidence>
<keyword evidence="4" id="KW-0479">Metal-binding</keyword>
<dbReference type="SUPFAM" id="SSF53067">
    <property type="entry name" value="Actin-like ATPase domain"/>
    <property type="match status" value="1"/>
</dbReference>
<keyword evidence="9" id="KW-0378">Hydrolase</keyword>
<dbReference type="InterPro" id="IPR004421">
    <property type="entry name" value="Carbamoyltransferase_HypF"/>
</dbReference>
<evidence type="ECO:0000256" key="1">
    <source>
        <dbReference type="ARBA" id="ARBA00004711"/>
    </source>
</evidence>
<gene>
    <name evidence="12" type="primary">hypF</name>
    <name evidence="12" type="ORF">HYG79_01365</name>
</gene>
<dbReference type="Pfam" id="PF07503">
    <property type="entry name" value="zf-HYPF"/>
    <property type="match status" value="2"/>
</dbReference>
<dbReference type="InterPro" id="IPR011125">
    <property type="entry name" value="Znf_HypF"/>
</dbReference>
<dbReference type="InterPro" id="IPR017968">
    <property type="entry name" value="Acylphosphatase_CS"/>
</dbReference>
<dbReference type="PROSITE" id="PS51163">
    <property type="entry name" value="YRDC"/>
    <property type="match status" value="1"/>
</dbReference>
<keyword evidence="13" id="KW-1185">Reference proteome</keyword>
<dbReference type="KEGG" id="cagg:HYG79_01365"/>
<dbReference type="Pfam" id="PF22521">
    <property type="entry name" value="HypF_C_2"/>
    <property type="match status" value="1"/>
</dbReference>
<dbReference type="Gene3D" id="3.30.420.360">
    <property type="match status" value="1"/>
</dbReference>
<feature type="active site" evidence="9">
    <location>
        <position position="37"/>
    </location>
</feature>
<proteinExistence type="inferred from homology"/>
<dbReference type="InterPro" id="IPR036046">
    <property type="entry name" value="Acylphosphatase-like_dom_sf"/>
</dbReference>
<evidence type="ECO:0000256" key="9">
    <source>
        <dbReference type="PROSITE-ProRule" id="PRU00520"/>
    </source>
</evidence>
<evidence type="ECO:0000256" key="4">
    <source>
        <dbReference type="ARBA" id="ARBA00022723"/>
    </source>
</evidence>
<keyword evidence="5" id="KW-0863">Zinc-finger</keyword>
<dbReference type="GO" id="GO:0008270">
    <property type="term" value="F:zinc ion binding"/>
    <property type="evidence" value="ECO:0007669"/>
    <property type="project" value="UniProtKB-KW"/>
</dbReference>
<organism evidence="12 13">
    <name type="scientific">Costertonia aggregata</name>
    <dbReference type="NCBI Taxonomy" id="343403"/>
    <lineage>
        <taxon>Bacteria</taxon>
        <taxon>Pseudomonadati</taxon>
        <taxon>Bacteroidota</taxon>
        <taxon>Flavobacteriia</taxon>
        <taxon>Flavobacteriales</taxon>
        <taxon>Flavobacteriaceae</taxon>
        <taxon>Costertonia</taxon>
    </lineage>
</organism>
<dbReference type="GO" id="GO:0051604">
    <property type="term" value="P:protein maturation"/>
    <property type="evidence" value="ECO:0007669"/>
    <property type="project" value="TreeGrafter"/>
</dbReference>
<dbReference type="AlphaFoldDB" id="A0A7H9AKP2"/>
<sequence length="753" mass="84910">MLQTFEITISGQVQGVGFRPFVYGLAKQFQLKGSVCNNQDGVLIHINTSEDKAKVFLGQLLDNAPEISIIQSHSISEISFQEYDDFKIISSDTNHQIDIPLTPDFAICESCKEEIRDRKNRRFGYAFTTCTNCGPRYAVTAKFPFERANTTVSAFAMCDSCQTEYTNPDDRRFHSQTNSCADCGIQLQLVDTDSRQLNQTQSNILKKTAALLSGGSIIAIKNTNGYLLCCDANNKETIERLRKQKQRPAKPFALLYPSLERIKNDFQVSILEEKALTSSVAPIVILNPKAIIADLEQESIASKLNQLGVMLPSSALLTLLMDELQIPIIATSGNIHGSPIISEKDNAIEKLTGVADYFLHHDLAISFPQDDSVVRFAREHQIALRRSRGLAPNYLSSNRANNEKVLAMGAHLKSTFTFTPNSHTYVSPYFGNLDSYDVSGRFQESIDKYSNLFDTRPETILIDKHPQYQSSILGKELSEQWKTKLIAIQHHKAHFASVLGEHQLFDSEEKILGIIWDGTGYGEDNAIWGGEFFSYANYKMERLTHFEYVDWIAADKMAKEPRLSLLSMLPETEKHMAKTKFSETEWKIYNKMLVNNSLKTSSVGRLFDAVTSLLLDIDTTSYEGEAAMLLENQARNYKGTDYIDFLFGVDYQKVPIKIITQNIQKAIFKGYSKARIANSFIYTLALAIIKVAEQNNFSRIACSGGVFQNAVLVEKLLQMAEKKGFELKFNRILSSNDENISIGQLWYHQHIKN</sequence>
<dbReference type="GO" id="GO:0003998">
    <property type="term" value="F:acylphosphatase activity"/>
    <property type="evidence" value="ECO:0007669"/>
    <property type="project" value="UniProtKB-EC"/>
</dbReference>
<dbReference type="Gene3D" id="3.30.110.120">
    <property type="match status" value="1"/>
</dbReference>
<comment type="similarity">
    <text evidence="2 8">Belongs to the carbamoyltransferase HypF family.</text>
</comment>
<reference evidence="12 13" key="1">
    <citation type="journal article" date="2006" name="Int. J. Syst. Evol. Microbiol.">
        <title>Costertonia aggregata gen. nov., sp. nov., a mesophilic marine bacterium of the family Flavobacteriaceae, isolated from a mature biofilm.</title>
        <authorList>
            <person name="Kwon K.K."/>
            <person name="Lee Y.K."/>
            <person name="Lee H.K."/>
        </authorList>
    </citation>
    <scope>NUCLEOTIDE SEQUENCE [LARGE SCALE GENOMIC DNA]</scope>
    <source>
        <strain evidence="12 13">KCCM 42265</strain>
    </source>
</reference>
<feature type="domain" description="YrdC-like" evidence="11">
    <location>
        <begin position="202"/>
        <end position="389"/>
    </location>
</feature>
<evidence type="ECO:0000256" key="2">
    <source>
        <dbReference type="ARBA" id="ARBA00008097"/>
    </source>
</evidence>
<evidence type="ECO:0000256" key="3">
    <source>
        <dbReference type="ARBA" id="ARBA00022598"/>
    </source>
</evidence>
<dbReference type="InterPro" id="IPR001792">
    <property type="entry name" value="Acylphosphatase-like_dom"/>
</dbReference>
<dbReference type="PIRSF" id="PIRSF006256">
    <property type="entry name" value="CMPcnvr_hdrg_mat"/>
    <property type="match status" value="1"/>
</dbReference>
<dbReference type="PROSITE" id="PS00150">
    <property type="entry name" value="ACYLPHOSPHATASE_1"/>
    <property type="match status" value="1"/>
</dbReference>
<feature type="active site" evidence="9">
    <location>
        <position position="19"/>
    </location>
</feature>
<comment type="pathway">
    <text evidence="1">Protein modification; [NiFe] hydrogenase maturation.</text>
</comment>